<protein>
    <submittedName>
        <fullName evidence="2">Uncharacterized protein</fullName>
    </submittedName>
</protein>
<evidence type="ECO:0000313" key="3">
    <source>
        <dbReference type="Proteomes" id="UP000269265"/>
    </source>
</evidence>
<evidence type="ECO:0000256" key="1">
    <source>
        <dbReference type="SAM" id="SignalP"/>
    </source>
</evidence>
<accession>A0A3R8S3U3</accession>
<evidence type="ECO:0000313" key="2">
    <source>
        <dbReference type="EMBL" id="RRS05448.1"/>
    </source>
</evidence>
<keyword evidence="3" id="KW-1185">Reference proteome</keyword>
<proteinExistence type="predicted"/>
<keyword evidence="1" id="KW-0732">Signal</keyword>
<dbReference type="PROSITE" id="PS51257">
    <property type="entry name" value="PROKAR_LIPOPROTEIN"/>
    <property type="match status" value="1"/>
</dbReference>
<feature type="chain" id="PRO_5018594559" evidence="1">
    <location>
        <begin position="28"/>
        <end position="223"/>
    </location>
</feature>
<reference evidence="2 3" key="1">
    <citation type="submission" date="2018-12" db="EMBL/GenBank/DDBJ databases">
        <title>The whole draft genome of Aquabacterium sp. SJQ9.</title>
        <authorList>
            <person name="Sun L."/>
            <person name="Gao X."/>
            <person name="Chen W."/>
            <person name="Huang K."/>
        </authorList>
    </citation>
    <scope>NUCLEOTIDE SEQUENCE [LARGE SCALE GENOMIC DNA]</scope>
    <source>
        <strain evidence="2 3">SJQ9</strain>
    </source>
</reference>
<dbReference type="EMBL" id="RSED01000003">
    <property type="protein sequence ID" value="RRS05448.1"/>
    <property type="molecule type" value="Genomic_DNA"/>
</dbReference>
<organism evidence="2 3">
    <name type="scientific">Aquabacterium soli</name>
    <dbReference type="NCBI Taxonomy" id="2493092"/>
    <lineage>
        <taxon>Bacteria</taxon>
        <taxon>Pseudomonadati</taxon>
        <taxon>Pseudomonadota</taxon>
        <taxon>Betaproteobacteria</taxon>
        <taxon>Burkholderiales</taxon>
        <taxon>Aquabacterium</taxon>
    </lineage>
</organism>
<sequence>MLRFADRLAAPALIWLAAVACAASAHAQACQVRPASPQELKLPVEGQVAQSLACRDAEGEHLFIESRAQPEAVRGKPQPLVLSFYKFTLGSGTPQRRWLARDFIPVDDSRASTASSTIKAERLVVRDIDGDGVLEAFISYALPGRDGAVSEGKLLVFYKDRKYAIRGAVAQRPDDFASRTLDPAFPSLPVSVQSYALSLWDQVAMPRGPAGPSGVAVTQASLR</sequence>
<dbReference type="OrthoDB" id="8750305at2"/>
<gene>
    <name evidence="2" type="ORF">EIP75_04360</name>
</gene>
<feature type="signal peptide" evidence="1">
    <location>
        <begin position="1"/>
        <end position="27"/>
    </location>
</feature>
<dbReference type="RefSeq" id="WP_125242016.1">
    <property type="nucleotide sequence ID" value="NZ_RSED01000003.1"/>
</dbReference>
<dbReference type="AlphaFoldDB" id="A0A3R8S3U3"/>
<name>A0A3R8S3U3_9BURK</name>
<dbReference type="Proteomes" id="UP000269265">
    <property type="component" value="Unassembled WGS sequence"/>
</dbReference>
<comment type="caution">
    <text evidence="2">The sequence shown here is derived from an EMBL/GenBank/DDBJ whole genome shotgun (WGS) entry which is preliminary data.</text>
</comment>